<dbReference type="RefSeq" id="WP_127905284.1">
    <property type="nucleotide sequence ID" value="NZ_RQXX01000001.1"/>
</dbReference>
<evidence type="ECO:0000313" key="1">
    <source>
        <dbReference type="EMBL" id="RVV99842.1"/>
    </source>
</evidence>
<sequence>MTQVLKLAAAGVALAFLAGCGQPARYYQAGVPVQQLNGDLTGCAVQAVNTVPPNTQLRRTPIQIEPGVVRCNKDGNCVRFAGRVTGGDVYSVDANAGLRHRVAGQCMAERGYSRVDVPACPSGLGRVTAPGRLPPLTDSVCVLRDPDGRQVFLDRSTL</sequence>
<comment type="caution">
    <text evidence="1">The sequence shown here is derived from an EMBL/GenBank/DDBJ whole genome shotgun (WGS) entry which is preliminary data.</text>
</comment>
<protein>
    <recommendedName>
        <fullName evidence="3">Lipoprotein</fullName>
    </recommendedName>
</protein>
<evidence type="ECO:0008006" key="3">
    <source>
        <dbReference type="Google" id="ProtNLM"/>
    </source>
</evidence>
<accession>A0A438AMD3</accession>
<dbReference type="EMBL" id="RQXX01000001">
    <property type="protein sequence ID" value="RVV99842.1"/>
    <property type="molecule type" value="Genomic_DNA"/>
</dbReference>
<evidence type="ECO:0000313" key="2">
    <source>
        <dbReference type="Proteomes" id="UP000285908"/>
    </source>
</evidence>
<name>A0A438AMD3_9RHOB</name>
<keyword evidence="2" id="KW-1185">Reference proteome</keyword>
<dbReference type="PROSITE" id="PS51257">
    <property type="entry name" value="PROKAR_LIPOPROTEIN"/>
    <property type="match status" value="1"/>
</dbReference>
<reference evidence="1 2" key="1">
    <citation type="submission" date="2018-11" db="EMBL/GenBank/DDBJ databases">
        <title>Mesobaculum littorinae gen. nov., sp. nov., isolated from Littorina scabra that represents a novel genus of the order Rhodobacteraceae.</title>
        <authorList>
            <person name="Li F."/>
        </authorList>
    </citation>
    <scope>NUCLEOTIDE SEQUENCE [LARGE SCALE GENOMIC DNA]</scope>
    <source>
        <strain evidence="1 2">M0103</strain>
    </source>
</reference>
<organism evidence="1 2">
    <name type="scientific">Mesobaculum littorinae</name>
    <dbReference type="NCBI Taxonomy" id="2486419"/>
    <lineage>
        <taxon>Bacteria</taxon>
        <taxon>Pseudomonadati</taxon>
        <taxon>Pseudomonadota</taxon>
        <taxon>Alphaproteobacteria</taxon>
        <taxon>Rhodobacterales</taxon>
        <taxon>Roseobacteraceae</taxon>
        <taxon>Mesobaculum</taxon>
    </lineage>
</organism>
<proteinExistence type="predicted"/>
<dbReference type="OrthoDB" id="7274329at2"/>
<dbReference type="AlphaFoldDB" id="A0A438AMD3"/>
<gene>
    <name evidence="1" type="ORF">EKE94_04005</name>
</gene>
<dbReference type="Proteomes" id="UP000285908">
    <property type="component" value="Unassembled WGS sequence"/>
</dbReference>